<evidence type="ECO:0000259" key="2">
    <source>
        <dbReference type="Pfam" id="PF09992"/>
    </source>
</evidence>
<feature type="domain" description="Phosphodiester glycosidase" evidence="2">
    <location>
        <begin position="219"/>
        <end position="389"/>
    </location>
</feature>
<keyword evidence="1" id="KW-0472">Membrane</keyword>
<dbReference type="InterPro" id="IPR018711">
    <property type="entry name" value="NAGPA"/>
</dbReference>
<feature type="transmembrane region" description="Helical" evidence="1">
    <location>
        <begin position="9"/>
        <end position="29"/>
    </location>
</feature>
<evidence type="ECO:0000256" key="1">
    <source>
        <dbReference type="SAM" id="Phobius"/>
    </source>
</evidence>
<organism evidence="3 4">
    <name type="scientific">Candidatus Shapirobacteria bacterium GW2011_GWE1_38_10</name>
    <dbReference type="NCBI Taxonomy" id="1618488"/>
    <lineage>
        <taxon>Bacteria</taxon>
        <taxon>Candidatus Shapironibacteriota</taxon>
    </lineage>
</organism>
<dbReference type="AlphaFoldDB" id="A0A0G0KKE3"/>
<dbReference type="EMBL" id="LBTX01000012">
    <property type="protein sequence ID" value="KKQ49629.1"/>
    <property type="molecule type" value="Genomic_DNA"/>
</dbReference>
<gene>
    <name evidence="3" type="ORF">US68_C0012G0024</name>
</gene>
<comment type="caution">
    <text evidence="3">The sequence shown here is derived from an EMBL/GenBank/DDBJ whole genome shotgun (WGS) entry which is preliminary data.</text>
</comment>
<proteinExistence type="predicted"/>
<dbReference type="Pfam" id="PF09992">
    <property type="entry name" value="NAGPA"/>
    <property type="match status" value="1"/>
</dbReference>
<dbReference type="Proteomes" id="UP000034231">
    <property type="component" value="Unassembled WGS sequence"/>
</dbReference>
<sequence length="392" mass="42108">MKKFKWQKYVWPFVATILIAGGGFLYWQWQREKLALINENIGISNSLSSSLASISAQLTLLKEEDQVVKNNQLAAEVKQINTAFKNASAQYEEMLDLRDSGVKINKIEVLFGPLLADLAKMDYGAATLKTATISAKIKEEKAKSLPIVGVLNLASVPESNVPPGSGFSRQKVKVGEQFFVVDVVAADLSNTRVIVDTASEGDCGDNCPVLPLATYVSRNGAIAGINGSYFCPATYPTCANKKNPFDTLLMNKNKKYFNSDNNVYSTVPAVIFSGTSAKFVSQSLQWGRDTGVDAVLANYPLLVSGKSLATGDSSDEKLAAAGNRAFIANKGSMVYIGVVRGVSVVGSARVLVEMGMDNALNLDSGGSTALWFGGYKYGPGRDIPNAILLVRR</sequence>
<name>A0A0G0KKE3_9BACT</name>
<protein>
    <recommendedName>
        <fullName evidence="2">Phosphodiester glycosidase domain-containing protein</fullName>
    </recommendedName>
</protein>
<keyword evidence="1" id="KW-1133">Transmembrane helix</keyword>
<evidence type="ECO:0000313" key="3">
    <source>
        <dbReference type="EMBL" id="KKQ49629.1"/>
    </source>
</evidence>
<accession>A0A0G0KKE3</accession>
<keyword evidence="1" id="KW-0812">Transmembrane</keyword>
<reference evidence="3 4" key="1">
    <citation type="journal article" date="2015" name="Nature">
        <title>rRNA introns, odd ribosomes, and small enigmatic genomes across a large radiation of phyla.</title>
        <authorList>
            <person name="Brown C.T."/>
            <person name="Hug L.A."/>
            <person name="Thomas B.C."/>
            <person name="Sharon I."/>
            <person name="Castelle C.J."/>
            <person name="Singh A."/>
            <person name="Wilkins M.J."/>
            <person name="Williams K.H."/>
            <person name="Banfield J.F."/>
        </authorList>
    </citation>
    <scope>NUCLEOTIDE SEQUENCE [LARGE SCALE GENOMIC DNA]</scope>
</reference>
<evidence type="ECO:0000313" key="4">
    <source>
        <dbReference type="Proteomes" id="UP000034231"/>
    </source>
</evidence>